<reference evidence="2 3" key="1">
    <citation type="journal article" date="2019" name="Sci. Rep.">
        <title>Orb-weaving spider Araneus ventricosus genome elucidates the spidroin gene catalogue.</title>
        <authorList>
            <person name="Kono N."/>
            <person name="Nakamura H."/>
            <person name="Ohtoshi R."/>
            <person name="Moran D.A.P."/>
            <person name="Shinohara A."/>
            <person name="Yoshida Y."/>
            <person name="Fujiwara M."/>
            <person name="Mori M."/>
            <person name="Tomita M."/>
            <person name="Arakawa K."/>
        </authorList>
    </citation>
    <scope>NUCLEOTIDE SEQUENCE [LARGE SCALE GENOMIC DNA]</scope>
</reference>
<comment type="caution">
    <text evidence="2">The sequence shown here is derived from an EMBL/GenBank/DDBJ whole genome shotgun (WGS) entry which is preliminary data.</text>
</comment>
<evidence type="ECO:0000259" key="1">
    <source>
        <dbReference type="Pfam" id="PF03184"/>
    </source>
</evidence>
<evidence type="ECO:0000313" key="3">
    <source>
        <dbReference type="Proteomes" id="UP000499080"/>
    </source>
</evidence>
<dbReference type="EMBL" id="BGPR01000893">
    <property type="protein sequence ID" value="GBM39326.1"/>
    <property type="molecule type" value="Genomic_DNA"/>
</dbReference>
<dbReference type="AlphaFoldDB" id="A0A4Y2FFS6"/>
<protein>
    <recommendedName>
        <fullName evidence="1">DDE-1 domain-containing protein</fullName>
    </recommendedName>
</protein>
<dbReference type="OrthoDB" id="6436717at2759"/>
<dbReference type="InterPro" id="IPR004875">
    <property type="entry name" value="DDE_SF_endonuclease_dom"/>
</dbReference>
<gene>
    <name evidence="2" type="ORF">AVEN_257438_1</name>
</gene>
<evidence type="ECO:0000313" key="2">
    <source>
        <dbReference type="EMBL" id="GBM39326.1"/>
    </source>
</evidence>
<keyword evidence="3" id="KW-1185">Reference proteome</keyword>
<accession>A0A4Y2FFS6</accession>
<proteinExistence type="predicted"/>
<feature type="domain" description="DDE-1" evidence="1">
    <location>
        <begin position="3"/>
        <end position="99"/>
    </location>
</feature>
<dbReference type="GO" id="GO:0003676">
    <property type="term" value="F:nucleic acid binding"/>
    <property type="evidence" value="ECO:0007669"/>
    <property type="project" value="InterPro"/>
</dbReference>
<sequence>MCKEKRKIVLFIDNCTAHSLIPKMNAVKVVFLLPNTTSKLQPLDQRIIKSFKVFYRKELVKKVVDSNDKKQIIKPFNMLDSMRMADRAWMNVTQKKIKTFLKKLVFPVWKVNQMRSRNSTQKHNSVKNGRKFQKSSTILKRQRLKHLRSSTRIFKCVD</sequence>
<organism evidence="2 3">
    <name type="scientific">Araneus ventricosus</name>
    <name type="common">Orbweaver spider</name>
    <name type="synonym">Epeira ventricosa</name>
    <dbReference type="NCBI Taxonomy" id="182803"/>
    <lineage>
        <taxon>Eukaryota</taxon>
        <taxon>Metazoa</taxon>
        <taxon>Ecdysozoa</taxon>
        <taxon>Arthropoda</taxon>
        <taxon>Chelicerata</taxon>
        <taxon>Arachnida</taxon>
        <taxon>Araneae</taxon>
        <taxon>Araneomorphae</taxon>
        <taxon>Entelegynae</taxon>
        <taxon>Araneoidea</taxon>
        <taxon>Araneidae</taxon>
        <taxon>Araneus</taxon>
    </lineage>
</organism>
<dbReference type="Proteomes" id="UP000499080">
    <property type="component" value="Unassembled WGS sequence"/>
</dbReference>
<name>A0A4Y2FFS6_ARAVE</name>
<dbReference type="Pfam" id="PF03184">
    <property type="entry name" value="DDE_1"/>
    <property type="match status" value="1"/>
</dbReference>